<dbReference type="RefSeq" id="WP_057319523.1">
    <property type="nucleotide sequence ID" value="NZ_CYXP01000006.1"/>
</dbReference>
<accession>A0A173V4W2</accession>
<evidence type="ECO:0000313" key="1">
    <source>
        <dbReference type="EMBL" id="CUN22293.1"/>
    </source>
</evidence>
<name>A0A173V4W2_PARDI</name>
<protein>
    <submittedName>
        <fullName evidence="1">Uncharacterized protein</fullName>
    </submittedName>
</protein>
<organism evidence="1 2">
    <name type="scientific">Parabacteroides distasonis</name>
    <dbReference type="NCBI Taxonomy" id="823"/>
    <lineage>
        <taxon>Bacteria</taxon>
        <taxon>Pseudomonadati</taxon>
        <taxon>Bacteroidota</taxon>
        <taxon>Bacteroidia</taxon>
        <taxon>Bacteroidales</taxon>
        <taxon>Tannerellaceae</taxon>
        <taxon>Parabacteroides</taxon>
    </lineage>
</organism>
<evidence type="ECO:0000313" key="2">
    <source>
        <dbReference type="Proteomes" id="UP000095591"/>
    </source>
</evidence>
<reference evidence="1 2" key="1">
    <citation type="submission" date="2015-09" db="EMBL/GenBank/DDBJ databases">
        <authorList>
            <consortium name="Pathogen Informatics"/>
        </authorList>
    </citation>
    <scope>NUCLEOTIDE SEQUENCE [LARGE SCALE GENOMIC DNA]</scope>
    <source>
        <strain evidence="1 2">2789STDY5608872</strain>
    </source>
</reference>
<dbReference type="Proteomes" id="UP000095591">
    <property type="component" value="Unassembled WGS sequence"/>
</dbReference>
<dbReference type="AlphaFoldDB" id="A0A173V4W2"/>
<dbReference type="EMBL" id="CYXP01000006">
    <property type="protein sequence ID" value="CUN22293.1"/>
    <property type="molecule type" value="Genomic_DNA"/>
</dbReference>
<sequence>MKSNFELWKEGKLSMFIVSFTINGNGVSGSDSITYSEAEAKEYLSKCCNEFAGTGFKGLLEIRVYNPDMEDRGQYDSEDQIFEDCDYYLGVDPYFSETKKL</sequence>
<proteinExistence type="predicted"/>
<gene>
    <name evidence="1" type="ORF">ERS852429_02632</name>
</gene>